<dbReference type="InterPro" id="IPR052710">
    <property type="entry name" value="CAAX_protease"/>
</dbReference>
<dbReference type="EMBL" id="JAUMVS010000275">
    <property type="protein sequence ID" value="MDO4842712.1"/>
    <property type="molecule type" value="Genomic_DNA"/>
</dbReference>
<dbReference type="PANTHER" id="PTHR36435">
    <property type="entry name" value="SLR1288 PROTEIN"/>
    <property type="match status" value="1"/>
</dbReference>
<feature type="transmembrane region" description="Helical" evidence="1">
    <location>
        <begin position="83"/>
        <end position="102"/>
    </location>
</feature>
<evidence type="ECO:0000256" key="1">
    <source>
        <dbReference type="SAM" id="Phobius"/>
    </source>
</evidence>
<keyword evidence="1" id="KW-0812">Transmembrane</keyword>
<dbReference type="GO" id="GO:0004175">
    <property type="term" value="F:endopeptidase activity"/>
    <property type="evidence" value="ECO:0007669"/>
    <property type="project" value="UniProtKB-ARBA"/>
</dbReference>
<name>A0AA43UBE9_9ACTN</name>
<feature type="transmembrane region" description="Helical" evidence="1">
    <location>
        <begin position="191"/>
        <end position="210"/>
    </location>
</feature>
<evidence type="ECO:0000313" key="3">
    <source>
        <dbReference type="EMBL" id="MDO4842712.1"/>
    </source>
</evidence>
<dbReference type="AlphaFoldDB" id="A0AA43UBE9"/>
<dbReference type="Proteomes" id="UP001168575">
    <property type="component" value="Unassembled WGS sequence"/>
</dbReference>
<feature type="transmembrane region" description="Helical" evidence="1">
    <location>
        <begin position="147"/>
        <end position="163"/>
    </location>
</feature>
<comment type="caution">
    <text evidence="3">The sequence shown here is derived from an EMBL/GenBank/DDBJ whole genome shotgun (WGS) entry which is preliminary data.</text>
</comment>
<gene>
    <name evidence="3" type="ORF">Q3982_08570</name>
</gene>
<sequence>MRTDSKKITWLLILGQVFFQTAAFVMIAISYFFNKTGPGMLIGSDIGSFIANVVILGIFYLVTRKNASRPNVNRKQSVRLLPAAFFALIVWNLIMGAVDFSISSVSGSPVDDISYSPLFGLVTIAVLPAVFEEFAFRKVIYGHMRKHGKIIAAVFSSMLFGLMHQNFTQGIFAFGMGLLMCYVYEKTGRIICTMLLHFLNNAISVLLPFIPEYKNFGRMAEATLGIIALIAVTFILLKKDNRIRLINLLRSAFGALKIKGRECFLTVPMVIYTVFCIGMAIVTAIIMYSGGSL</sequence>
<evidence type="ECO:0000313" key="4">
    <source>
        <dbReference type="Proteomes" id="UP001168575"/>
    </source>
</evidence>
<protein>
    <submittedName>
        <fullName evidence="3">Type II CAAX endopeptidase family protein</fullName>
    </submittedName>
</protein>
<feature type="domain" description="CAAX prenyl protease 2/Lysostaphin resistance protein A-like" evidence="2">
    <location>
        <begin position="117"/>
        <end position="203"/>
    </location>
</feature>
<dbReference type="Pfam" id="PF02517">
    <property type="entry name" value="Rce1-like"/>
    <property type="match status" value="1"/>
</dbReference>
<accession>A0AA43UBE9</accession>
<feature type="transmembrane region" description="Helical" evidence="1">
    <location>
        <begin position="12"/>
        <end position="33"/>
    </location>
</feature>
<feature type="transmembrane region" description="Helical" evidence="1">
    <location>
        <begin position="169"/>
        <end position="184"/>
    </location>
</feature>
<dbReference type="PANTHER" id="PTHR36435:SF6">
    <property type="entry name" value="ABORTIVE INFECTION PROTEIN"/>
    <property type="match status" value="1"/>
</dbReference>
<feature type="transmembrane region" description="Helical" evidence="1">
    <location>
        <begin position="216"/>
        <end position="237"/>
    </location>
</feature>
<feature type="transmembrane region" description="Helical" evidence="1">
    <location>
        <begin position="263"/>
        <end position="288"/>
    </location>
</feature>
<organism evidence="3 4">
    <name type="scientific">Phoenicibacter congonensis</name>
    <dbReference type="NCBI Taxonomy" id="1944646"/>
    <lineage>
        <taxon>Bacteria</taxon>
        <taxon>Bacillati</taxon>
        <taxon>Actinomycetota</taxon>
        <taxon>Coriobacteriia</taxon>
        <taxon>Eggerthellales</taxon>
        <taxon>Eggerthellaceae</taxon>
        <taxon>Phoenicibacter</taxon>
    </lineage>
</organism>
<proteinExistence type="predicted"/>
<dbReference type="GO" id="GO:0080120">
    <property type="term" value="P:CAAX-box protein maturation"/>
    <property type="evidence" value="ECO:0007669"/>
    <property type="project" value="UniProtKB-ARBA"/>
</dbReference>
<feature type="transmembrane region" description="Helical" evidence="1">
    <location>
        <begin position="114"/>
        <end position="135"/>
    </location>
</feature>
<feature type="transmembrane region" description="Helical" evidence="1">
    <location>
        <begin position="39"/>
        <end position="62"/>
    </location>
</feature>
<reference evidence="3" key="1">
    <citation type="submission" date="2023-07" db="EMBL/GenBank/DDBJ databases">
        <title>Between Cages and Wild: Unraveling the Impact of Captivity on Animal Microbiomes and Antimicrobial Resistance.</title>
        <authorList>
            <person name="Schmartz G.P."/>
            <person name="Rehner J."/>
            <person name="Schuff M.J."/>
            <person name="Becker S.L."/>
            <person name="Kravczyk M."/>
            <person name="Gurevich A."/>
            <person name="Francke R."/>
            <person name="Mueller R."/>
            <person name="Keller V."/>
            <person name="Keller A."/>
        </authorList>
    </citation>
    <scope>NUCLEOTIDE SEQUENCE</scope>
    <source>
        <strain evidence="3">S12M_St_49</strain>
    </source>
</reference>
<keyword evidence="1" id="KW-0472">Membrane</keyword>
<keyword evidence="4" id="KW-1185">Reference proteome</keyword>
<evidence type="ECO:0000259" key="2">
    <source>
        <dbReference type="Pfam" id="PF02517"/>
    </source>
</evidence>
<keyword evidence="1" id="KW-1133">Transmembrane helix</keyword>
<dbReference type="InterPro" id="IPR003675">
    <property type="entry name" value="Rce1/LyrA-like_dom"/>
</dbReference>